<evidence type="ECO:0000313" key="2">
    <source>
        <dbReference type="Proteomes" id="UP000187406"/>
    </source>
</evidence>
<feature type="non-terminal residue" evidence="1">
    <location>
        <position position="1"/>
    </location>
</feature>
<proteinExistence type="predicted"/>
<gene>
    <name evidence="1" type="ORF">CFOL_v3_02446</name>
</gene>
<evidence type="ECO:0000313" key="1">
    <source>
        <dbReference type="EMBL" id="GAV58913.1"/>
    </source>
</evidence>
<dbReference type="InParanoid" id="A0A1Q3ATM1"/>
<dbReference type="EMBL" id="BDDD01000091">
    <property type="protein sequence ID" value="GAV58913.1"/>
    <property type="molecule type" value="Genomic_DNA"/>
</dbReference>
<dbReference type="AlphaFoldDB" id="A0A1Q3ATM1"/>
<accession>A0A1Q3ATM1</accession>
<dbReference type="InterPro" id="IPR012337">
    <property type="entry name" value="RNaseH-like_sf"/>
</dbReference>
<organism evidence="1 2">
    <name type="scientific">Cephalotus follicularis</name>
    <name type="common">Albany pitcher plant</name>
    <dbReference type="NCBI Taxonomy" id="3775"/>
    <lineage>
        <taxon>Eukaryota</taxon>
        <taxon>Viridiplantae</taxon>
        <taxon>Streptophyta</taxon>
        <taxon>Embryophyta</taxon>
        <taxon>Tracheophyta</taxon>
        <taxon>Spermatophyta</taxon>
        <taxon>Magnoliopsida</taxon>
        <taxon>eudicotyledons</taxon>
        <taxon>Gunneridae</taxon>
        <taxon>Pentapetalae</taxon>
        <taxon>rosids</taxon>
        <taxon>fabids</taxon>
        <taxon>Oxalidales</taxon>
        <taxon>Cephalotaceae</taxon>
        <taxon>Cephalotus</taxon>
    </lineage>
</organism>
<protein>
    <submittedName>
        <fullName evidence="1">Uncharacterized protein</fullName>
    </submittedName>
</protein>
<name>A0A1Q3ATM1_CEPFO</name>
<reference evidence="2" key="1">
    <citation type="submission" date="2016-04" db="EMBL/GenBank/DDBJ databases">
        <title>Cephalotus genome sequencing.</title>
        <authorList>
            <person name="Fukushima K."/>
            <person name="Hasebe M."/>
            <person name="Fang X."/>
        </authorList>
    </citation>
    <scope>NUCLEOTIDE SEQUENCE [LARGE SCALE GENOMIC DNA]</scope>
    <source>
        <strain evidence="2">cv. St1</strain>
    </source>
</reference>
<dbReference type="SUPFAM" id="SSF53098">
    <property type="entry name" value="Ribonuclease H-like"/>
    <property type="match status" value="1"/>
</dbReference>
<dbReference type="Proteomes" id="UP000187406">
    <property type="component" value="Unassembled WGS sequence"/>
</dbReference>
<dbReference type="OrthoDB" id="2017576at2759"/>
<dbReference type="STRING" id="3775.A0A1Q3ATM1"/>
<sequence length="185" mass="21918">IEECNWITTIAGDDIVIKNFIMKHSMRLVMFNEFVQLKMLAVAETRFASIIVMLKRFKLIKHGLQAMVISHKGSCYRDDDLAKAQLVKEKVLNDLWWDKIEYMLSFTKSIYEMLTLCDTDMPTIHLVYDMWNSMIERVKKTIYRHEGKQDEEFSSFYYVVLQILVDRWNKSSTPLHCLAHSLNPR</sequence>
<keyword evidence="2" id="KW-1185">Reference proteome</keyword>
<comment type="caution">
    <text evidence="1">The sequence shown here is derived from an EMBL/GenBank/DDBJ whole genome shotgun (WGS) entry which is preliminary data.</text>
</comment>